<dbReference type="CDD" id="cd00075">
    <property type="entry name" value="HATPase"/>
    <property type="match status" value="1"/>
</dbReference>
<dbReference type="InterPro" id="IPR003594">
    <property type="entry name" value="HATPase_dom"/>
</dbReference>
<dbReference type="InterPro" id="IPR005467">
    <property type="entry name" value="His_kinase_dom"/>
</dbReference>
<dbReference type="Gene3D" id="1.10.287.130">
    <property type="match status" value="1"/>
</dbReference>
<feature type="transmembrane region" description="Helical" evidence="8">
    <location>
        <begin position="242"/>
        <end position="262"/>
    </location>
</feature>
<dbReference type="PANTHER" id="PTHR43711:SF1">
    <property type="entry name" value="HISTIDINE KINASE 1"/>
    <property type="match status" value="1"/>
</dbReference>
<organism evidence="10 11">
    <name type="scientific">Candidatus Nitronereus thalassa</name>
    <dbReference type="NCBI Taxonomy" id="3020898"/>
    <lineage>
        <taxon>Bacteria</taxon>
        <taxon>Pseudomonadati</taxon>
        <taxon>Nitrospirota</taxon>
        <taxon>Nitrospiria</taxon>
        <taxon>Nitrospirales</taxon>
        <taxon>Nitrospiraceae</taxon>
        <taxon>Candidatus Nitronereus</taxon>
    </lineage>
</organism>
<dbReference type="CDD" id="cd00082">
    <property type="entry name" value="HisKA"/>
    <property type="match status" value="1"/>
</dbReference>
<dbReference type="EC" id="2.7.13.3" evidence="2"/>
<keyword evidence="3" id="KW-0597">Phosphoprotein</keyword>
<dbReference type="SMART" id="SM00388">
    <property type="entry name" value="HisKA"/>
    <property type="match status" value="1"/>
</dbReference>
<dbReference type="InterPro" id="IPR004358">
    <property type="entry name" value="Sig_transdc_His_kin-like_C"/>
</dbReference>
<keyword evidence="8" id="KW-0472">Membrane</keyword>
<comment type="caution">
    <text evidence="10">The sequence shown here is derived from an EMBL/GenBank/DDBJ whole genome shotgun (WGS) entry which is preliminary data.</text>
</comment>
<dbReference type="InterPro" id="IPR029016">
    <property type="entry name" value="GAF-like_dom_sf"/>
</dbReference>
<evidence type="ECO:0000256" key="5">
    <source>
        <dbReference type="ARBA" id="ARBA00022777"/>
    </source>
</evidence>
<dbReference type="PANTHER" id="PTHR43711">
    <property type="entry name" value="TWO-COMPONENT HISTIDINE KINASE"/>
    <property type="match status" value="1"/>
</dbReference>
<dbReference type="Pfam" id="PF00512">
    <property type="entry name" value="HisKA"/>
    <property type="match status" value="1"/>
</dbReference>
<keyword evidence="11" id="KW-1185">Reference proteome</keyword>
<comment type="catalytic activity">
    <reaction evidence="1">
        <text>ATP + protein L-histidine = ADP + protein N-phospho-L-histidine.</text>
        <dbReference type="EC" id="2.7.13.3"/>
    </reaction>
</comment>
<dbReference type="Proteomes" id="UP001250932">
    <property type="component" value="Unassembled WGS sequence"/>
</dbReference>
<feature type="transmembrane region" description="Helical" evidence="8">
    <location>
        <begin position="268"/>
        <end position="289"/>
    </location>
</feature>
<dbReference type="PROSITE" id="PS50109">
    <property type="entry name" value="HIS_KIN"/>
    <property type="match status" value="1"/>
</dbReference>
<name>A0ABU3KA60_9BACT</name>
<proteinExistence type="predicted"/>
<dbReference type="InterPro" id="IPR050736">
    <property type="entry name" value="Sensor_HK_Regulatory"/>
</dbReference>
<dbReference type="InterPro" id="IPR003661">
    <property type="entry name" value="HisK_dim/P_dom"/>
</dbReference>
<evidence type="ECO:0000256" key="7">
    <source>
        <dbReference type="SAM" id="Coils"/>
    </source>
</evidence>
<keyword evidence="4" id="KW-0808">Transferase</keyword>
<sequence>MDSLYPKSHRILDRGSMAFQPFGKQPDGHHIRDVSGVTVRANVEFLEELVNRTQSPPAGSQAVEELIRRLNACIPDPTYHVTQDFLRNPWNSYSYEFVIFLAEFCVLLSGQDDFQIKLGQEKLLSPLVQVLGRPFSISQIYAMFPHFAEKFGRGALKPEAVSSKNGSAILRLHLSEKTAQQFGPYRNGSAERICQSAKHALAQIPSQMFGLQPATIIEPCCMADGADYCEWHLSWKPQPSSYWLWPLAGLMVSLGVFSWFSLSATNLSVTAAILLASIPTVLFWVAGLAQRDRQAITEQRHVIQEQLASVESQHEALREAYLEQEQTNIDLQRKIREQTMFRDIASRLSATLDQQGVVHIGLNSLTQDLLYDRAMIMRFDSTRQIISHAQGQGVSEELVEEVLSMDMPISDPDSLEGKIFLHGEPTLVNDVPTLWHSLHPLTQQLVTAKQTQRLILVPLRFQGTIIGGLAAARTSTNPLTQDDMSIVMTVGNHIALALQNALAYADLQTLNQQLEAKVQERTFDLEQANRHLENINERLSELNETKSRFVAHCSHELRTPLASIKGFSENLLSGFGGPLTIKQETSLKRIQANADRLARMIANLLDLSQIEAGKLQLNLSECDLTALAREVVDHYFPLAKAKNQQIDVQGPNQPVNIFADSDRIMQILLNLLHNASKFTPESGSILITTEQSSSNQAEVSISDSGPGIPEEALSKLFDPFFQAHRDREMGTKGLGLGLAIVQHLVSLHDGSIHAENHQPHGATFHVLFPCQPSSRHT</sequence>
<dbReference type="InterPro" id="IPR003018">
    <property type="entry name" value="GAF"/>
</dbReference>
<reference evidence="10 11" key="1">
    <citation type="journal article" date="2023" name="ISME J.">
        <title>Cultivation and genomic characterization of novel and ubiquitous marine nitrite-oxidizing bacteria from the Nitrospirales.</title>
        <authorList>
            <person name="Mueller A.J."/>
            <person name="Daebeler A."/>
            <person name="Herbold C.W."/>
            <person name="Kirkegaard R.H."/>
            <person name="Daims H."/>
        </authorList>
    </citation>
    <scope>NUCLEOTIDE SEQUENCE [LARGE SCALE GENOMIC DNA]</scope>
    <source>
        <strain evidence="10 11">EB</strain>
    </source>
</reference>
<evidence type="ECO:0000259" key="9">
    <source>
        <dbReference type="PROSITE" id="PS50109"/>
    </source>
</evidence>
<dbReference type="PRINTS" id="PR00344">
    <property type="entry name" value="BCTRLSENSOR"/>
</dbReference>
<gene>
    <name evidence="10" type="ORF">PPG34_13170</name>
</gene>
<dbReference type="GO" id="GO:0016301">
    <property type="term" value="F:kinase activity"/>
    <property type="evidence" value="ECO:0007669"/>
    <property type="project" value="UniProtKB-KW"/>
</dbReference>
<evidence type="ECO:0000256" key="8">
    <source>
        <dbReference type="SAM" id="Phobius"/>
    </source>
</evidence>
<evidence type="ECO:0000313" key="11">
    <source>
        <dbReference type="Proteomes" id="UP001250932"/>
    </source>
</evidence>
<keyword evidence="8" id="KW-0812">Transmembrane</keyword>
<accession>A0ABU3KA60</accession>
<evidence type="ECO:0000313" key="10">
    <source>
        <dbReference type="EMBL" id="MDT7043305.1"/>
    </source>
</evidence>
<dbReference type="RefSeq" id="WP_313833871.1">
    <property type="nucleotide sequence ID" value="NZ_JAQOUE010000001.1"/>
</dbReference>
<dbReference type="Gene3D" id="3.30.565.10">
    <property type="entry name" value="Histidine kinase-like ATPase, C-terminal domain"/>
    <property type="match status" value="1"/>
</dbReference>
<keyword evidence="5 10" id="KW-0418">Kinase</keyword>
<dbReference type="SMART" id="SM00387">
    <property type="entry name" value="HATPase_c"/>
    <property type="match status" value="1"/>
</dbReference>
<dbReference type="SUPFAM" id="SSF47384">
    <property type="entry name" value="Homodimeric domain of signal transducing histidine kinase"/>
    <property type="match status" value="1"/>
</dbReference>
<evidence type="ECO:0000256" key="3">
    <source>
        <dbReference type="ARBA" id="ARBA00022553"/>
    </source>
</evidence>
<dbReference type="SUPFAM" id="SSF55781">
    <property type="entry name" value="GAF domain-like"/>
    <property type="match status" value="1"/>
</dbReference>
<dbReference type="Pfam" id="PF02518">
    <property type="entry name" value="HATPase_c"/>
    <property type="match status" value="1"/>
</dbReference>
<dbReference type="EMBL" id="JAQOUE010000001">
    <property type="protein sequence ID" value="MDT7043305.1"/>
    <property type="molecule type" value="Genomic_DNA"/>
</dbReference>
<dbReference type="InterPro" id="IPR036890">
    <property type="entry name" value="HATPase_C_sf"/>
</dbReference>
<feature type="coiled-coil region" evidence="7">
    <location>
        <begin position="300"/>
        <end position="334"/>
    </location>
</feature>
<evidence type="ECO:0000256" key="6">
    <source>
        <dbReference type="ARBA" id="ARBA00023012"/>
    </source>
</evidence>
<dbReference type="InterPro" id="IPR036097">
    <property type="entry name" value="HisK_dim/P_sf"/>
</dbReference>
<evidence type="ECO:0000256" key="4">
    <source>
        <dbReference type="ARBA" id="ARBA00022679"/>
    </source>
</evidence>
<protein>
    <recommendedName>
        <fullName evidence="2">histidine kinase</fullName>
        <ecNumber evidence="2">2.7.13.3</ecNumber>
    </recommendedName>
</protein>
<dbReference type="SMART" id="SM00065">
    <property type="entry name" value="GAF"/>
    <property type="match status" value="1"/>
</dbReference>
<evidence type="ECO:0000256" key="2">
    <source>
        <dbReference type="ARBA" id="ARBA00012438"/>
    </source>
</evidence>
<feature type="domain" description="Histidine kinase" evidence="9">
    <location>
        <begin position="552"/>
        <end position="772"/>
    </location>
</feature>
<evidence type="ECO:0000256" key="1">
    <source>
        <dbReference type="ARBA" id="ARBA00000085"/>
    </source>
</evidence>
<dbReference type="Gene3D" id="3.30.450.40">
    <property type="match status" value="1"/>
</dbReference>
<dbReference type="SUPFAM" id="SSF55874">
    <property type="entry name" value="ATPase domain of HSP90 chaperone/DNA topoisomerase II/histidine kinase"/>
    <property type="match status" value="1"/>
</dbReference>
<keyword evidence="7" id="KW-0175">Coiled coil</keyword>
<keyword evidence="8" id="KW-1133">Transmembrane helix</keyword>
<keyword evidence="6" id="KW-0902">Two-component regulatory system</keyword>
<dbReference type="Pfam" id="PF13185">
    <property type="entry name" value="GAF_2"/>
    <property type="match status" value="1"/>
</dbReference>